<protein>
    <submittedName>
        <fullName evidence="2">Uncharacterized protein</fullName>
    </submittedName>
</protein>
<feature type="non-terminal residue" evidence="2">
    <location>
        <position position="168"/>
    </location>
</feature>
<dbReference type="Proteomes" id="UP000054359">
    <property type="component" value="Unassembled WGS sequence"/>
</dbReference>
<accession>A0A087UYY9</accession>
<feature type="compositionally biased region" description="Basic and acidic residues" evidence="1">
    <location>
        <begin position="153"/>
        <end position="168"/>
    </location>
</feature>
<gene>
    <name evidence="2" type="ORF">X975_00735</name>
</gene>
<feature type="region of interest" description="Disordered" evidence="1">
    <location>
        <begin position="43"/>
        <end position="168"/>
    </location>
</feature>
<name>A0A087UYY9_STEMI</name>
<reference evidence="2 3" key="1">
    <citation type="submission" date="2013-11" db="EMBL/GenBank/DDBJ databases">
        <title>Genome sequencing of Stegodyphus mimosarum.</title>
        <authorList>
            <person name="Bechsgaard J."/>
        </authorList>
    </citation>
    <scope>NUCLEOTIDE SEQUENCE [LARGE SCALE GENOMIC DNA]</scope>
</reference>
<feature type="compositionally biased region" description="Polar residues" evidence="1">
    <location>
        <begin position="113"/>
        <end position="127"/>
    </location>
</feature>
<evidence type="ECO:0000313" key="2">
    <source>
        <dbReference type="EMBL" id="KFM82578.1"/>
    </source>
</evidence>
<dbReference type="EMBL" id="KK122361">
    <property type="protein sequence ID" value="KFM82578.1"/>
    <property type="molecule type" value="Genomic_DNA"/>
</dbReference>
<feature type="compositionally biased region" description="Polar residues" evidence="1">
    <location>
        <begin position="77"/>
        <end position="91"/>
    </location>
</feature>
<proteinExistence type="predicted"/>
<keyword evidence="3" id="KW-1185">Reference proteome</keyword>
<dbReference type="AlphaFoldDB" id="A0A087UYY9"/>
<sequence>MFLHIPEDVFSTQINGNVEEALKVLKVTTEKLERKSRRFSKDLSLDPENPITQVSKTPSDEEFPWQWDDIFPDDDNVTVTSTTGEMNQQTEEVTDKAQTPVDLQDGKEEETLNIDSENNGVGTNNVEKNIEDKGCAPGSKTDNERIIFQPAVDAKEITDDKNGLEDMN</sequence>
<dbReference type="OrthoDB" id="6420015at2759"/>
<evidence type="ECO:0000313" key="3">
    <source>
        <dbReference type="Proteomes" id="UP000054359"/>
    </source>
</evidence>
<organism evidence="2 3">
    <name type="scientific">Stegodyphus mimosarum</name>
    <name type="common">African social velvet spider</name>
    <dbReference type="NCBI Taxonomy" id="407821"/>
    <lineage>
        <taxon>Eukaryota</taxon>
        <taxon>Metazoa</taxon>
        <taxon>Ecdysozoa</taxon>
        <taxon>Arthropoda</taxon>
        <taxon>Chelicerata</taxon>
        <taxon>Arachnida</taxon>
        <taxon>Araneae</taxon>
        <taxon>Araneomorphae</taxon>
        <taxon>Entelegynae</taxon>
        <taxon>Eresoidea</taxon>
        <taxon>Eresidae</taxon>
        <taxon>Stegodyphus</taxon>
    </lineage>
</organism>
<evidence type="ECO:0000256" key="1">
    <source>
        <dbReference type="SAM" id="MobiDB-lite"/>
    </source>
</evidence>